<sequence length="302" mass="33679">MSQQFKTAKKLALATDKATTMLFKHSEDLASTASIGVNTGKHHNKNMVVTIDLPDVTEAVNWSTPLTSFDREVLDTVNTLLEADNRIVTIDQIYRHMIGQPQSKRKAPKGMAESIERSMNGLLCRVVKIDATDEAKAYGLEEAVFTGSILSFESLTITAGGKRVTAYKIFNSLLFEKYSKAKKQVDSSLPVTVGNVPIRHTTGNIELVSYLKRRILAMRPTKTQHQKAISNRINVENMLDELGIAPRGEKTVSVRKARSKALQATIKILDYWKTIICTDGKPFISSYLVHGKRPVKSIEIRF</sequence>
<reference evidence="1 2" key="1">
    <citation type="submission" date="2012-08" db="EMBL/GenBank/DDBJ databases">
        <title>Draft Genome Sequences of Lactobacillus equicursoris CIP 110162T, isolated from thoroughbred racehorse feces and Lactobacillus sp. CRBIP 24.137 isolated from urine of human.</title>
        <authorList>
            <person name="Cousin S."/>
            <person name="Loux V."/>
            <person name="Ma L."/>
            <person name="Creno S."/>
            <person name="Clermont D."/>
            <person name="Bizet C."/>
            <person name="Bouchier C."/>
        </authorList>
    </citation>
    <scope>NUCLEOTIDE SEQUENCE [LARGE SCALE GENOMIC DNA]</scope>
    <source>
        <strain evidence="1 2">66c</strain>
    </source>
</reference>
<accession>K0NPW7</accession>
<dbReference type="EMBL" id="CALZ01000024">
    <property type="protein sequence ID" value="CCK82918.1"/>
    <property type="molecule type" value="Genomic_DNA"/>
</dbReference>
<dbReference type="Proteomes" id="UP000009325">
    <property type="component" value="Unassembled WGS sequence"/>
</dbReference>
<evidence type="ECO:0000313" key="1">
    <source>
        <dbReference type="EMBL" id="CCK82918.1"/>
    </source>
</evidence>
<evidence type="ECO:0000313" key="2">
    <source>
        <dbReference type="Proteomes" id="UP000009325"/>
    </source>
</evidence>
<gene>
    <name evidence="1" type="ORF">BN146_01290</name>
</gene>
<dbReference type="AlphaFoldDB" id="K0NPW7"/>
<comment type="caution">
    <text evidence="1">The sequence shown here is derived from an EMBL/GenBank/DDBJ whole genome shotgun (WGS) entry which is preliminary data.</text>
</comment>
<dbReference type="RefSeq" id="WP_009557470.1">
    <property type="nucleotide sequence ID" value="NZ_CALZ01000024.1"/>
</dbReference>
<protein>
    <submittedName>
        <fullName evidence="1">Uncharacterized protein</fullName>
    </submittedName>
</protein>
<organism evidence="1 2">
    <name type="scientific">Lactobacillus equicursoris 66c</name>
    <dbReference type="NCBI Taxonomy" id="872326"/>
    <lineage>
        <taxon>Bacteria</taxon>
        <taxon>Bacillati</taxon>
        <taxon>Bacillota</taxon>
        <taxon>Bacilli</taxon>
        <taxon>Lactobacillales</taxon>
        <taxon>Lactobacillaceae</taxon>
        <taxon>Lactobacillus</taxon>
    </lineage>
</organism>
<proteinExistence type="predicted"/>
<name>K0NPW7_9LACO</name>